<evidence type="ECO:0000313" key="2">
    <source>
        <dbReference type="EMBL" id="WND04733.1"/>
    </source>
</evidence>
<evidence type="ECO:0000313" key="3">
    <source>
        <dbReference type="Proteomes" id="UP001256400"/>
    </source>
</evidence>
<gene>
    <name evidence="2" type="ORF">RHP80_10940</name>
</gene>
<name>A0AB38YTF0_9GAMM</name>
<proteinExistence type="predicted"/>
<protein>
    <submittedName>
        <fullName evidence="2">Uncharacterized protein</fullName>
    </submittedName>
</protein>
<sequence length="198" mass="22924">MITSKPVSYTQKRTFPVQPQRKIYPTSYGAHTPESPVNTGVSTPSIQGGSHKRVDRFASASTSVETTPFVEHVMNKKRFTTPFQQYLYQDTNGYFNVRLGPKIYLVKVSLDYTPNFDNEFLGGKEAPAFNWNSILVKDTPESQPRPITQDELTLYWFKPNIKQVVNYQRAIKRRARSQSPRYSKEQRIAYRNNQYNNA</sequence>
<reference evidence="2" key="1">
    <citation type="submission" date="2023-09" db="EMBL/GenBank/DDBJ databases">
        <title>Acinetobacter soli.</title>
        <authorList>
            <person name="Kim B."/>
            <person name="Kim D."/>
            <person name="Park D."/>
        </authorList>
    </citation>
    <scope>NUCLEOTIDE SEQUENCE</scope>
    <source>
        <strain evidence="2">2023.05</strain>
    </source>
</reference>
<dbReference type="RefSeq" id="WP_228268680.1">
    <property type="nucleotide sequence ID" value="NZ_BKKK01000054.1"/>
</dbReference>
<feature type="region of interest" description="Disordered" evidence="1">
    <location>
        <begin position="28"/>
        <end position="51"/>
    </location>
</feature>
<evidence type="ECO:0000256" key="1">
    <source>
        <dbReference type="SAM" id="MobiDB-lite"/>
    </source>
</evidence>
<dbReference type="AlphaFoldDB" id="A0AB38YTF0"/>
<dbReference type="EMBL" id="CP134206">
    <property type="protein sequence ID" value="WND04733.1"/>
    <property type="molecule type" value="Genomic_DNA"/>
</dbReference>
<feature type="compositionally biased region" description="Polar residues" evidence="1">
    <location>
        <begin position="35"/>
        <end position="48"/>
    </location>
</feature>
<accession>A0AB38YTF0</accession>
<dbReference type="Proteomes" id="UP001256400">
    <property type="component" value="Chromosome"/>
</dbReference>
<organism evidence="2 3">
    <name type="scientific">Acinetobacter soli</name>
    <dbReference type="NCBI Taxonomy" id="487316"/>
    <lineage>
        <taxon>Bacteria</taxon>
        <taxon>Pseudomonadati</taxon>
        <taxon>Pseudomonadota</taxon>
        <taxon>Gammaproteobacteria</taxon>
        <taxon>Moraxellales</taxon>
        <taxon>Moraxellaceae</taxon>
        <taxon>Acinetobacter</taxon>
    </lineage>
</organism>